<evidence type="ECO:0000313" key="3">
    <source>
        <dbReference type="Proteomes" id="UP000654075"/>
    </source>
</evidence>
<feature type="compositionally biased region" description="Low complexity" evidence="1">
    <location>
        <begin position="152"/>
        <end position="164"/>
    </location>
</feature>
<evidence type="ECO:0000256" key="1">
    <source>
        <dbReference type="SAM" id="MobiDB-lite"/>
    </source>
</evidence>
<keyword evidence="3" id="KW-1185">Reference proteome</keyword>
<feature type="compositionally biased region" description="Low complexity" evidence="1">
    <location>
        <begin position="182"/>
        <end position="194"/>
    </location>
</feature>
<organism evidence="2 3">
    <name type="scientific">Polarella glacialis</name>
    <name type="common">Dinoflagellate</name>
    <dbReference type="NCBI Taxonomy" id="89957"/>
    <lineage>
        <taxon>Eukaryota</taxon>
        <taxon>Sar</taxon>
        <taxon>Alveolata</taxon>
        <taxon>Dinophyceae</taxon>
        <taxon>Suessiales</taxon>
        <taxon>Suessiaceae</taxon>
        <taxon>Polarella</taxon>
    </lineage>
</organism>
<sequence>MARPWQLTKAYIQSGLCGTAATIALGESVRLGDCGPAQRRSLDLVGGGVRATTALLTLPDASGMTSVYRVLVTSPLDTVYLNRREYDHVLAASCMRSPRSLPSYGGCRIEDEPYVLNSSGWETDKHRMSARAKPGLAREDPAPARRASHGLASDASSPASASLSMTTVGNLSCPGGADSTHGSGQQPPRGSSGQAHWQETLPSAPPPSPSTGRRAMYPTAEAPGGRISPRSAAATCVPRKGAWLPQGSMVQPSLSASLDRPGAPGSTPMSTPSSSSGGTPVFGQRSSVVPRLDLRKVQQLQKYTQDGCG</sequence>
<feature type="compositionally biased region" description="Low complexity" evidence="1">
    <location>
        <begin position="261"/>
        <end position="279"/>
    </location>
</feature>
<reference evidence="2" key="1">
    <citation type="submission" date="2021-02" db="EMBL/GenBank/DDBJ databases">
        <authorList>
            <person name="Dougan E. K."/>
            <person name="Rhodes N."/>
            <person name="Thang M."/>
            <person name="Chan C."/>
        </authorList>
    </citation>
    <scope>NUCLEOTIDE SEQUENCE</scope>
</reference>
<accession>A0A813G1Z2</accession>
<comment type="caution">
    <text evidence="2">The sequence shown here is derived from an EMBL/GenBank/DDBJ whole genome shotgun (WGS) entry which is preliminary data.</text>
</comment>
<protein>
    <submittedName>
        <fullName evidence="2">Uncharacterized protein</fullName>
    </submittedName>
</protein>
<name>A0A813G1Z2_POLGL</name>
<proteinExistence type="predicted"/>
<dbReference type="EMBL" id="CAJNNV010025987">
    <property type="protein sequence ID" value="CAE8616880.1"/>
    <property type="molecule type" value="Genomic_DNA"/>
</dbReference>
<evidence type="ECO:0000313" key="2">
    <source>
        <dbReference type="EMBL" id="CAE8616880.1"/>
    </source>
</evidence>
<gene>
    <name evidence="2" type="ORF">PGLA1383_LOCUS34545</name>
</gene>
<dbReference type="AlphaFoldDB" id="A0A813G1Z2"/>
<feature type="region of interest" description="Disordered" evidence="1">
    <location>
        <begin position="125"/>
        <end position="290"/>
    </location>
</feature>
<dbReference type="Proteomes" id="UP000654075">
    <property type="component" value="Unassembled WGS sequence"/>
</dbReference>